<evidence type="ECO:0000313" key="1">
    <source>
        <dbReference type="EMBL" id="UWP79552.1"/>
    </source>
</evidence>
<dbReference type="EMBL" id="CP073720">
    <property type="protein sequence ID" value="UWP79552.1"/>
    <property type="molecule type" value="Genomic_DNA"/>
</dbReference>
<evidence type="ECO:0000313" key="2">
    <source>
        <dbReference type="Proteomes" id="UP001059617"/>
    </source>
</evidence>
<name>A0ABY5VP91_9ACTN</name>
<evidence type="ECO:0008006" key="3">
    <source>
        <dbReference type="Google" id="ProtNLM"/>
    </source>
</evidence>
<dbReference type="RefSeq" id="WP_259857310.1">
    <property type="nucleotide sequence ID" value="NZ_BAAAST010000201.1"/>
</dbReference>
<protein>
    <recommendedName>
        <fullName evidence="3">Bacterial Pleckstrin homology domain-containing protein</fullName>
    </recommendedName>
</protein>
<proteinExistence type="predicted"/>
<dbReference type="Proteomes" id="UP001059617">
    <property type="component" value="Chromosome"/>
</dbReference>
<keyword evidence="2" id="KW-1185">Reference proteome</keyword>
<gene>
    <name evidence="1" type="ORF">Dfulv_30850</name>
</gene>
<accession>A0ABY5VP91</accession>
<reference evidence="1" key="2">
    <citation type="submission" date="2022-09" db="EMBL/GenBank/DDBJ databases">
        <title>Biosynthetic gene clusters of Dactylosporangioum fulvum.</title>
        <authorList>
            <person name="Caradec T."/>
        </authorList>
    </citation>
    <scope>NUCLEOTIDE SEQUENCE</scope>
    <source>
        <strain evidence="1">NRRL B-16292</strain>
    </source>
</reference>
<sequence>MGTVTLDADRLRVRLSVAEKVGGLHGDLDIPRDAIVSAEVVEDGLAAVKGLRAPGLAVPGVTKIGTWLGRGSRRFAVVRRGLPALRITLRGQRYDTVVVSTPDAAALAGALRRS</sequence>
<reference evidence="1" key="1">
    <citation type="submission" date="2021-04" db="EMBL/GenBank/DDBJ databases">
        <authorList>
            <person name="Hartkoorn R.C."/>
            <person name="Beaudoing E."/>
            <person name="Hot D."/>
        </authorList>
    </citation>
    <scope>NUCLEOTIDE SEQUENCE</scope>
    <source>
        <strain evidence="1">NRRL B-16292</strain>
    </source>
</reference>
<organism evidence="1 2">
    <name type="scientific">Dactylosporangium fulvum</name>
    <dbReference type="NCBI Taxonomy" id="53359"/>
    <lineage>
        <taxon>Bacteria</taxon>
        <taxon>Bacillati</taxon>
        <taxon>Actinomycetota</taxon>
        <taxon>Actinomycetes</taxon>
        <taxon>Micromonosporales</taxon>
        <taxon>Micromonosporaceae</taxon>
        <taxon>Dactylosporangium</taxon>
    </lineage>
</organism>